<evidence type="ECO:0000313" key="2">
    <source>
        <dbReference type="Proteomes" id="UP001606210"/>
    </source>
</evidence>
<proteinExistence type="predicted"/>
<dbReference type="Proteomes" id="UP001606210">
    <property type="component" value="Unassembled WGS sequence"/>
</dbReference>
<accession>A0ABW7FBK0</accession>
<dbReference type="RefSeq" id="WP_394484208.1">
    <property type="nucleotide sequence ID" value="NZ_JBIGHV010000012.1"/>
</dbReference>
<reference evidence="1 2" key="1">
    <citation type="submission" date="2024-08" db="EMBL/GenBank/DDBJ databases">
        <authorList>
            <person name="Lu H."/>
        </authorList>
    </citation>
    <scope>NUCLEOTIDE SEQUENCE [LARGE SCALE GENOMIC DNA]</scope>
    <source>
        <strain evidence="1 2">LYH14W</strain>
    </source>
</reference>
<organism evidence="1 2">
    <name type="scientific">Pelomonas parva</name>
    <dbReference type="NCBI Taxonomy" id="3299032"/>
    <lineage>
        <taxon>Bacteria</taxon>
        <taxon>Pseudomonadati</taxon>
        <taxon>Pseudomonadota</taxon>
        <taxon>Betaproteobacteria</taxon>
        <taxon>Burkholderiales</taxon>
        <taxon>Sphaerotilaceae</taxon>
        <taxon>Roseateles</taxon>
    </lineage>
</organism>
<keyword evidence="2" id="KW-1185">Reference proteome</keyword>
<comment type="caution">
    <text evidence="1">The sequence shown here is derived from an EMBL/GenBank/DDBJ whole genome shotgun (WGS) entry which is preliminary data.</text>
</comment>
<dbReference type="EMBL" id="JBIGHV010000012">
    <property type="protein sequence ID" value="MFG6433464.1"/>
    <property type="molecule type" value="Genomic_DNA"/>
</dbReference>
<sequence>MFLGTRRVIVARRDELLHEESTDGVEAGLEALERWFTIPPRRSSVRLWLSGALCRVFVQEHVPGTRARDLQRIVEAEAPRRTGLAAHCVVWLEPRRGTQQRTAAAIEAGVLKSIYSWHDRQRPRMKLRGVHPWWSEALAAVHTQEPDCSALVIDDLESLTIFGGERDALNVAVSAAPVNGGPEAQSLRQRALFGLGLDAATVRTVTLLSVDSGAANATEVPFIALRAWVEQR</sequence>
<gene>
    <name evidence="1" type="ORF">ACG00Y_26390</name>
</gene>
<protein>
    <submittedName>
        <fullName evidence="1">Uncharacterized protein</fullName>
    </submittedName>
</protein>
<name>A0ABW7FBK0_9BURK</name>
<evidence type="ECO:0000313" key="1">
    <source>
        <dbReference type="EMBL" id="MFG6433464.1"/>
    </source>
</evidence>